<proteinExistence type="inferred from homology"/>
<comment type="caution">
    <text evidence="2">The sequence shown here is derived from an EMBL/GenBank/DDBJ whole genome shotgun (WGS) entry which is preliminary data.</text>
</comment>
<evidence type="ECO:0000313" key="3">
    <source>
        <dbReference type="Proteomes" id="UP000192578"/>
    </source>
</evidence>
<dbReference type="EMBL" id="MTYJ01000085">
    <property type="protein sequence ID" value="OQV15700.1"/>
    <property type="molecule type" value="Genomic_DNA"/>
</dbReference>
<evidence type="ECO:0000256" key="1">
    <source>
        <dbReference type="ARBA" id="ARBA00006322"/>
    </source>
</evidence>
<dbReference type="PANTHER" id="PTHR31449:SF3">
    <property type="entry name" value="UPF0598 PROTEIN C8ORF82"/>
    <property type="match status" value="1"/>
</dbReference>
<gene>
    <name evidence="2" type="ORF">BV898_10173</name>
</gene>
<dbReference type="PANTHER" id="PTHR31449">
    <property type="entry name" value="UPF0598 PROTEIN C8ORF82"/>
    <property type="match status" value="1"/>
</dbReference>
<evidence type="ECO:0000313" key="2">
    <source>
        <dbReference type="EMBL" id="OQV15700.1"/>
    </source>
</evidence>
<protein>
    <submittedName>
        <fullName evidence="2">UPF0598 protein C8orf82-like protein</fullName>
    </submittedName>
</protein>
<dbReference type="Pfam" id="PF14956">
    <property type="entry name" value="DUF4505"/>
    <property type="match status" value="1"/>
</dbReference>
<dbReference type="AlphaFoldDB" id="A0A1W0WKG1"/>
<name>A0A1W0WKG1_HYPEX</name>
<organism evidence="2 3">
    <name type="scientific">Hypsibius exemplaris</name>
    <name type="common">Freshwater tardigrade</name>
    <dbReference type="NCBI Taxonomy" id="2072580"/>
    <lineage>
        <taxon>Eukaryota</taxon>
        <taxon>Metazoa</taxon>
        <taxon>Ecdysozoa</taxon>
        <taxon>Tardigrada</taxon>
        <taxon>Eutardigrada</taxon>
        <taxon>Parachela</taxon>
        <taxon>Hypsibioidea</taxon>
        <taxon>Hypsibiidae</taxon>
        <taxon>Hypsibius</taxon>
    </lineage>
</organism>
<accession>A0A1W0WKG1</accession>
<dbReference type="Proteomes" id="UP000192578">
    <property type="component" value="Unassembled WGS sequence"/>
</dbReference>
<comment type="similarity">
    <text evidence="1">Belongs to the UPF0598 family.</text>
</comment>
<dbReference type="InterPro" id="IPR028108">
    <property type="entry name" value="DUF4505"/>
</dbReference>
<dbReference type="OrthoDB" id="10260024at2759"/>
<keyword evidence="3" id="KW-1185">Reference proteome</keyword>
<reference evidence="3" key="1">
    <citation type="submission" date="2017-01" db="EMBL/GenBank/DDBJ databases">
        <title>Comparative genomics of anhydrobiosis in the tardigrade Hypsibius dujardini.</title>
        <authorList>
            <person name="Yoshida Y."/>
            <person name="Koutsovoulos G."/>
            <person name="Laetsch D."/>
            <person name="Stevens L."/>
            <person name="Kumar S."/>
            <person name="Horikawa D."/>
            <person name="Ishino K."/>
            <person name="Komine S."/>
            <person name="Tomita M."/>
            <person name="Blaxter M."/>
            <person name="Arakawa K."/>
        </authorList>
    </citation>
    <scope>NUCLEOTIDE SEQUENCE [LARGE SCALE GENOMIC DNA]</scope>
    <source>
        <strain evidence="3">Z151</strain>
    </source>
</reference>
<sequence length="218" mass="24910">MAVPLGRICMRRTSKLRVCRSAISLSVSVRKSSANSPAVSYVQGQSPEPKIREYFYFIDHEGQLFLDDAKIKNFTSCYKEKAFLKFFIPRISPNELHPPRYPEFPFISPCGRERNFIRCDDRPIVFTELIHSTGEGSDRLCYNGVGDLLSVDFQPELLSMDPQTGRVYYPAPTADLGAGLVKSSLAIELSRCFEYEDTDENKPPRWINWKGTRLALKR</sequence>